<keyword evidence="7 10" id="KW-0226">DNA condensation</keyword>
<keyword evidence="4" id="KW-0158">Chromosome</keyword>
<feature type="compositionally biased region" description="Acidic residues" evidence="11">
    <location>
        <begin position="1354"/>
        <end position="1365"/>
    </location>
</feature>
<accession>A0A1B9IWF5</accession>
<sequence>MSDEFNLQESLLSLSDLSLYHIPAEVDIPSQRTSTIDESLSSAIESIVHDPESIVHSQSSTFDVFQSILKYSDSPNITGPILTKLLDVILSSLTSHANAVLGLVGSQGFQTDDIDAPMVHKQPLEMWAFLLQWFITSAERGAGKSDGGVAPTTTSGKGKKKTTNKNSSSSTSFVWIDQIPFVLGTMHKVLRIPSGRIWRTSSEKESFISCFVKPSYQLAENESYLKNQEIKLGIYKVICLSVKFHGHSFGAQTSIIQNLTYFEHFSEPMAELLSILEKEFDFTQLSEEVLRDVSTKTFAHNDVKGPRSFSKFLIKLAELSPRVVAKQMPLLLGHLDSDAHPMRMAVVEIIGLLIRDLSLSDEGDEEQKAKQIKKYFELLMERFLDLNSWVRCKVLTTIIKLCDLPAKFPKQRHQITELTIRTLEDKTSSARRYAIQLLCKLLETHPFGALHGGTLNLAEWQERYDKIEAELAKVDAVELERAKRDVGMVDEEDQDDSQEKDDDEEAEDEDEEEAEEVEEDVDGQEDVDGEEDGEGTPRPKAVKKEPKIKKKKPRQSQLDITGIQAEQSTLDPELIHKLRLTKKYYSDALKFINQLEGAIPTLCQLLVSTTKTEVLEAMRFFRIAYEYDLQSNEIGIKTMLHLIWTKDNNSTVPAPTTSNEDGNPTGGSTEAGATKGIRANLIDCYRSLYFDVVPDLNAKQQVNRIAKNMIERTYGATLAELTSLEELMRTMMAEGGVHYDVVNKLWQVYSTDQEIPKAQRQGAIIILGMLALARREVVTERVESLLKIGLGHFGMHDLVLARYTCIALQRLGGSAKKVKAGSLSDKTMRLPMENPIFLKLQEIIEHSPKSPQWFSMAEQAINTIYLLGEQPDALCSEIIKDLTVKVFEKPFSTQDATATTPPQDVNETTNVNNEEMQVDGATPPPDSQDSMATPPPENEKKDQIGSFKLAQLVFIVGHVAIKHIVYLELVEREFKRRKDETAKQKAAAKAAEKDSNDLDAVAGNAEDDIGELISGIRERELLFGDKSLLAVYGPMIAGICASPKRYKNSSLRQAATLSLTKLMCVSAQFCESHLLLLFKILETSRDPVVRSNIVIALGDIAVCWGSMIDDNSERLYQGLSDPDQIVKKNTLMVLTHLILNGMIKVKGQLGEMAKCLEDKDNRISDLAKLFFTELSTKDNALYNNLQDVISHLSVGQYKVDEDTFERTMRFIFTFIEKDKQAESIVEKLCQRFRLATEERQWRDISFCLSLLPFKSERSMKKLIEGLPFYQDKLHEETVFRRFTEILAKARANKAANKPETELKEFEAILTEHQAKGLEDQALEADVLRKTKAAKRRAAKRPQAGGRGKKAVTPEDNEDEEMEEEALPAPPQRSTRGAATKAQPKKAPPPPKPRRGGRRKVVESEDEDEEEAE</sequence>
<dbReference type="InterPro" id="IPR032682">
    <property type="entry name" value="Cnd1_C"/>
</dbReference>
<feature type="compositionally biased region" description="Polar residues" evidence="11">
    <location>
        <begin position="555"/>
        <end position="564"/>
    </location>
</feature>
<dbReference type="PANTHER" id="PTHR14222:SF2">
    <property type="entry name" value="CONDENSIN COMPLEX SUBUNIT 1"/>
    <property type="match status" value="1"/>
</dbReference>
<dbReference type="GO" id="GO:0000779">
    <property type="term" value="C:condensed chromosome, centromeric region"/>
    <property type="evidence" value="ECO:0007669"/>
    <property type="project" value="TreeGrafter"/>
</dbReference>
<keyword evidence="5 10" id="KW-0132">Cell division</keyword>
<feature type="region of interest" description="Disordered" evidence="11">
    <location>
        <begin position="651"/>
        <end position="672"/>
    </location>
</feature>
<evidence type="ECO:0000256" key="4">
    <source>
        <dbReference type="ARBA" id="ARBA00022454"/>
    </source>
</evidence>
<feature type="domain" description="Condensin complex subunit 1 C-terminal" evidence="12">
    <location>
        <begin position="1088"/>
        <end position="1249"/>
    </location>
</feature>
<dbReference type="SUPFAM" id="SSF48371">
    <property type="entry name" value="ARM repeat"/>
    <property type="match status" value="1"/>
</dbReference>
<dbReference type="InterPro" id="IPR026971">
    <property type="entry name" value="CND1/NCAPD3"/>
</dbReference>
<evidence type="ECO:0000256" key="1">
    <source>
        <dbReference type="ARBA" id="ARBA00004123"/>
    </source>
</evidence>
<dbReference type="GO" id="GO:0010032">
    <property type="term" value="P:meiotic chromosome condensation"/>
    <property type="evidence" value="ECO:0007669"/>
    <property type="project" value="TreeGrafter"/>
</dbReference>
<feature type="compositionally biased region" description="Acidic residues" evidence="11">
    <location>
        <begin position="1403"/>
        <end position="1412"/>
    </location>
</feature>
<feature type="domain" description="Condensin complex subunit 1 N-terminal" evidence="13">
    <location>
        <begin position="81"/>
        <end position="251"/>
    </location>
</feature>
<dbReference type="InterPro" id="IPR024324">
    <property type="entry name" value="Condensin_cplx_su1_N"/>
</dbReference>
<protein>
    <recommendedName>
        <fullName evidence="10">Condensin complex subunit 1</fullName>
    </recommendedName>
</protein>
<feature type="compositionally biased region" description="Acidic residues" evidence="11">
    <location>
        <begin position="488"/>
        <end position="534"/>
    </location>
</feature>
<feature type="region of interest" description="Disordered" evidence="11">
    <location>
        <begin position="894"/>
        <end position="941"/>
    </location>
</feature>
<comment type="subcellular location">
    <subcellularLocation>
        <location evidence="2">Chromosome</location>
    </subcellularLocation>
    <subcellularLocation>
        <location evidence="1">Nucleus</location>
    </subcellularLocation>
</comment>
<keyword evidence="9 10" id="KW-0131">Cell cycle</keyword>
<evidence type="ECO:0000259" key="13">
    <source>
        <dbReference type="Pfam" id="PF12922"/>
    </source>
</evidence>
<evidence type="ECO:0000256" key="10">
    <source>
        <dbReference type="PIRNR" id="PIRNR017127"/>
    </source>
</evidence>
<organism evidence="14 15">
    <name type="scientific">Kwoniella mangroviensis CBS 10435</name>
    <dbReference type="NCBI Taxonomy" id="1331196"/>
    <lineage>
        <taxon>Eukaryota</taxon>
        <taxon>Fungi</taxon>
        <taxon>Dikarya</taxon>
        <taxon>Basidiomycota</taxon>
        <taxon>Agaricomycotina</taxon>
        <taxon>Tremellomycetes</taxon>
        <taxon>Tremellales</taxon>
        <taxon>Cryptococcaceae</taxon>
        <taxon>Kwoniella</taxon>
    </lineage>
</organism>
<keyword evidence="8" id="KW-0539">Nucleus</keyword>
<comment type="similarity">
    <text evidence="3 10">Belongs to the CND1 (condensin subunit 1) family.</text>
</comment>
<evidence type="ECO:0000256" key="11">
    <source>
        <dbReference type="SAM" id="MobiDB-lite"/>
    </source>
</evidence>
<evidence type="ECO:0000256" key="6">
    <source>
        <dbReference type="ARBA" id="ARBA00022776"/>
    </source>
</evidence>
<evidence type="ECO:0000313" key="14">
    <source>
        <dbReference type="EMBL" id="OCF59853.1"/>
    </source>
</evidence>
<gene>
    <name evidence="14" type="ORF">L486_02526</name>
</gene>
<name>A0A1B9IWF5_9TREE</name>
<dbReference type="STRING" id="1331196.A0A1B9IWF5"/>
<evidence type="ECO:0000256" key="8">
    <source>
        <dbReference type="ARBA" id="ARBA00023242"/>
    </source>
</evidence>
<proteinExistence type="inferred from homology"/>
<evidence type="ECO:0000259" key="12">
    <source>
        <dbReference type="Pfam" id="PF12717"/>
    </source>
</evidence>
<reference evidence="15" key="2">
    <citation type="submission" date="2013-12" db="EMBL/GenBank/DDBJ databases">
        <title>Evolution of pathogenesis and genome organization in the Tremellales.</title>
        <authorList>
            <person name="Cuomo C."/>
            <person name="Litvintseva A."/>
            <person name="Heitman J."/>
            <person name="Chen Y."/>
            <person name="Sun S."/>
            <person name="Springer D."/>
            <person name="Dromer F."/>
            <person name="Young S."/>
            <person name="Zeng Q."/>
            <person name="Chapman S."/>
            <person name="Gujja S."/>
            <person name="Saif S."/>
            <person name="Birren B."/>
        </authorList>
    </citation>
    <scope>NUCLEOTIDE SEQUENCE [LARGE SCALE GENOMIC DNA]</scope>
    <source>
        <strain evidence="15">CBS 10435</strain>
    </source>
</reference>
<dbReference type="GO" id="GO:0042393">
    <property type="term" value="F:histone binding"/>
    <property type="evidence" value="ECO:0007669"/>
    <property type="project" value="TreeGrafter"/>
</dbReference>
<feature type="compositionally biased region" description="Polar residues" evidence="11">
    <location>
        <begin position="894"/>
        <end position="903"/>
    </location>
</feature>
<dbReference type="EMBL" id="KI669460">
    <property type="protein sequence ID" value="OCF59853.1"/>
    <property type="molecule type" value="Genomic_DNA"/>
</dbReference>
<evidence type="ECO:0000256" key="5">
    <source>
        <dbReference type="ARBA" id="ARBA00022618"/>
    </source>
</evidence>
<keyword evidence="6 10" id="KW-0498">Mitosis</keyword>
<evidence type="ECO:0000313" key="15">
    <source>
        <dbReference type="Proteomes" id="UP000092583"/>
    </source>
</evidence>
<dbReference type="GO" id="GO:0000796">
    <property type="term" value="C:condensin complex"/>
    <property type="evidence" value="ECO:0007669"/>
    <property type="project" value="TreeGrafter"/>
</dbReference>
<dbReference type="InterPro" id="IPR011989">
    <property type="entry name" value="ARM-like"/>
</dbReference>
<evidence type="ECO:0000256" key="2">
    <source>
        <dbReference type="ARBA" id="ARBA00004286"/>
    </source>
</evidence>
<evidence type="ECO:0000256" key="3">
    <source>
        <dbReference type="ARBA" id="ARBA00009606"/>
    </source>
</evidence>
<dbReference type="Pfam" id="PF20168">
    <property type="entry name" value="PDS5"/>
    <property type="match status" value="1"/>
</dbReference>
<comment type="function">
    <text evidence="10">Regulatory subunit of the condensin complex, a complex required for conversion of interphase chromatin into mitotic-like condense chromosomes. The condensin complex probably introduces positive supercoils into relaxed DNA in the presence of type I topoisomerases and converts nicked DNA into positive knotted forms in the presence of type II topoisomerases.</text>
</comment>
<dbReference type="Proteomes" id="UP000092583">
    <property type="component" value="Unassembled WGS sequence"/>
</dbReference>
<evidence type="ECO:0000256" key="9">
    <source>
        <dbReference type="ARBA" id="ARBA00023306"/>
    </source>
</evidence>
<reference evidence="14 15" key="1">
    <citation type="submission" date="2013-07" db="EMBL/GenBank/DDBJ databases">
        <title>The Genome Sequence of Kwoniella mangroviensis CBS10435.</title>
        <authorList>
            <consortium name="The Broad Institute Genome Sequencing Platform"/>
            <person name="Cuomo C."/>
            <person name="Litvintseva A."/>
            <person name="Chen Y."/>
            <person name="Heitman J."/>
            <person name="Sun S."/>
            <person name="Springer D."/>
            <person name="Dromer F."/>
            <person name="Young S.K."/>
            <person name="Zeng Q."/>
            <person name="Gargeya S."/>
            <person name="Fitzgerald M."/>
            <person name="Abouelleil A."/>
            <person name="Alvarado L."/>
            <person name="Berlin A.M."/>
            <person name="Chapman S.B."/>
            <person name="Dewar J."/>
            <person name="Goldberg J."/>
            <person name="Griggs A."/>
            <person name="Gujja S."/>
            <person name="Hansen M."/>
            <person name="Howarth C."/>
            <person name="Imamovic A."/>
            <person name="Larimer J."/>
            <person name="McCowan C."/>
            <person name="Murphy C."/>
            <person name="Pearson M."/>
            <person name="Priest M."/>
            <person name="Roberts A."/>
            <person name="Saif S."/>
            <person name="Shea T."/>
            <person name="Sykes S."/>
            <person name="Wortman J."/>
            <person name="Nusbaum C."/>
            <person name="Birren B."/>
        </authorList>
    </citation>
    <scope>NUCLEOTIDE SEQUENCE [LARGE SCALE GENOMIC DNA]</scope>
    <source>
        <strain evidence="14 15">CBS 10435</strain>
    </source>
</reference>
<dbReference type="InterPro" id="IPR007673">
    <property type="entry name" value="Condensin_cplx_su1"/>
</dbReference>
<dbReference type="GO" id="GO:0051301">
    <property type="term" value="P:cell division"/>
    <property type="evidence" value="ECO:0007669"/>
    <property type="project" value="UniProtKB-KW"/>
</dbReference>
<dbReference type="PANTHER" id="PTHR14222">
    <property type="entry name" value="CONDENSIN"/>
    <property type="match status" value="1"/>
</dbReference>
<feature type="region of interest" description="Disordered" evidence="11">
    <location>
        <begin position="141"/>
        <end position="168"/>
    </location>
</feature>
<dbReference type="PIRSF" id="PIRSF017127">
    <property type="entry name" value="Condensin_D2"/>
    <property type="match status" value="1"/>
</dbReference>
<dbReference type="Gene3D" id="1.25.10.10">
    <property type="entry name" value="Leucine-rich Repeat Variant"/>
    <property type="match status" value="2"/>
</dbReference>
<dbReference type="GO" id="GO:0005634">
    <property type="term" value="C:nucleus"/>
    <property type="evidence" value="ECO:0007669"/>
    <property type="project" value="UniProtKB-SubCell"/>
</dbReference>
<keyword evidence="15" id="KW-1185">Reference proteome</keyword>
<feature type="region of interest" description="Disordered" evidence="11">
    <location>
        <begin position="484"/>
        <end position="564"/>
    </location>
</feature>
<feature type="compositionally biased region" description="Low complexity" evidence="11">
    <location>
        <begin position="905"/>
        <end position="915"/>
    </location>
</feature>
<feature type="compositionally biased region" description="Polar residues" evidence="11">
    <location>
        <begin position="651"/>
        <end position="668"/>
    </location>
</feature>
<evidence type="ECO:0000256" key="7">
    <source>
        <dbReference type="ARBA" id="ARBA00023067"/>
    </source>
</evidence>
<dbReference type="Pfam" id="PF12922">
    <property type="entry name" value="Cnd1_N"/>
    <property type="match status" value="1"/>
</dbReference>
<feature type="region of interest" description="Disordered" evidence="11">
    <location>
        <begin position="1332"/>
        <end position="1412"/>
    </location>
</feature>
<dbReference type="OrthoDB" id="436262at2759"/>
<dbReference type="GO" id="GO:0007076">
    <property type="term" value="P:mitotic chromosome condensation"/>
    <property type="evidence" value="ECO:0007669"/>
    <property type="project" value="InterPro"/>
</dbReference>
<dbReference type="Pfam" id="PF12717">
    <property type="entry name" value="Cnd1"/>
    <property type="match status" value="1"/>
</dbReference>
<dbReference type="InterPro" id="IPR016024">
    <property type="entry name" value="ARM-type_fold"/>
</dbReference>